<evidence type="ECO:0000256" key="8">
    <source>
        <dbReference type="ARBA" id="ARBA00048434"/>
    </source>
</evidence>
<dbReference type="EC" id="2.1.1.221" evidence="1"/>
<evidence type="ECO:0000256" key="2">
    <source>
        <dbReference type="ARBA" id="ARBA00020451"/>
    </source>
</evidence>
<dbReference type="InterPro" id="IPR028564">
    <property type="entry name" value="MT_TRM10-typ"/>
</dbReference>
<dbReference type="GeneID" id="63783658"/>
<keyword evidence="5" id="KW-0949">S-adenosyl-L-methionine</keyword>
<dbReference type="Gene3D" id="3.40.1280.30">
    <property type="match status" value="1"/>
</dbReference>
<sequence>LSKSAIKRARKTAEYEALKPYRKERDKLKKKARADAYREGLARGIAAEELLKPKNTKTKAQRTKPPAGQSASGLRVIVDCTFDALMADKEIKSMTSQLTRCYADNKAAVKTIDLIMTGIRIAERYEKVFKNQHHNWKHFECFPQDYLSAASKQDQHGQTVRQLEVVAGLNKEDLIYLSADAEEDLETLEQGKTYIIGGIVDKNRHKLLCQKKATKQGIVTRRLPIGQYIKMSDRKVLTVNHVFEILLEYAVSGDWADAFKKVIPTRK</sequence>
<dbReference type="GO" id="GO:0005634">
    <property type="term" value="C:nucleus"/>
    <property type="evidence" value="ECO:0007669"/>
    <property type="project" value="TreeGrafter"/>
</dbReference>
<dbReference type="GO" id="GO:0002939">
    <property type="term" value="P:tRNA N1-guanine methylation"/>
    <property type="evidence" value="ECO:0007669"/>
    <property type="project" value="TreeGrafter"/>
</dbReference>
<keyword evidence="11" id="KW-1185">Reference proteome</keyword>
<protein>
    <recommendedName>
        <fullName evidence="2">tRNA (guanine(9)-N1)-methyltransferase</fullName>
        <ecNumber evidence="1">2.1.1.221</ecNumber>
    </recommendedName>
    <alternativeName>
        <fullName evidence="7">tRNA methyltransferase 10</fullName>
    </alternativeName>
    <alternativeName>
        <fullName evidence="6">tRNA(m1G9)-methyltransferase</fullName>
    </alternativeName>
</protein>
<dbReference type="GO" id="GO:0000049">
    <property type="term" value="F:tRNA binding"/>
    <property type="evidence" value="ECO:0007669"/>
    <property type="project" value="TreeGrafter"/>
</dbReference>
<comment type="caution">
    <text evidence="10">The sequence shown here is derived from an EMBL/GenBank/DDBJ whole genome shotgun (WGS) entry which is preliminary data.</text>
</comment>
<feature type="domain" description="SAM-dependent MTase TRM10-type" evidence="9">
    <location>
        <begin position="61"/>
        <end position="267"/>
    </location>
</feature>
<evidence type="ECO:0000256" key="1">
    <source>
        <dbReference type="ARBA" id="ARBA00012797"/>
    </source>
</evidence>
<gene>
    <name evidence="10" type="ORF">BCR37DRAFT_332354</name>
</gene>
<keyword evidence="4 10" id="KW-0808">Transferase</keyword>
<evidence type="ECO:0000256" key="4">
    <source>
        <dbReference type="ARBA" id="ARBA00022679"/>
    </source>
</evidence>
<dbReference type="AlphaFoldDB" id="A0A1Y2FKB0"/>
<dbReference type="OrthoDB" id="278300at2759"/>
<reference evidence="10 11" key="1">
    <citation type="submission" date="2016-07" db="EMBL/GenBank/DDBJ databases">
        <title>Pervasive Adenine N6-methylation of Active Genes in Fungi.</title>
        <authorList>
            <consortium name="DOE Joint Genome Institute"/>
            <person name="Mondo S.J."/>
            <person name="Dannebaum R.O."/>
            <person name="Kuo R.C."/>
            <person name="Labutti K."/>
            <person name="Haridas S."/>
            <person name="Kuo A."/>
            <person name="Salamov A."/>
            <person name="Ahrendt S.R."/>
            <person name="Lipzen A."/>
            <person name="Sullivan W."/>
            <person name="Andreopoulos W.B."/>
            <person name="Clum A."/>
            <person name="Lindquist E."/>
            <person name="Daum C."/>
            <person name="Ramamoorthy G.K."/>
            <person name="Gryganskyi A."/>
            <person name="Culley D."/>
            <person name="Magnuson J.K."/>
            <person name="James T.Y."/>
            <person name="O'Malley M.A."/>
            <person name="Stajich J.E."/>
            <person name="Spatafora J.W."/>
            <person name="Visel A."/>
            <person name="Grigoriev I.V."/>
        </authorList>
    </citation>
    <scope>NUCLEOTIDE SEQUENCE [LARGE SCALE GENOMIC DNA]</scope>
    <source>
        <strain evidence="10 11">12-1054</strain>
    </source>
</reference>
<dbReference type="Proteomes" id="UP000193685">
    <property type="component" value="Unassembled WGS sequence"/>
</dbReference>
<keyword evidence="3 10" id="KW-0489">Methyltransferase</keyword>
<organism evidence="10 11">
    <name type="scientific">Protomyces lactucae-debilis</name>
    <dbReference type="NCBI Taxonomy" id="2754530"/>
    <lineage>
        <taxon>Eukaryota</taxon>
        <taxon>Fungi</taxon>
        <taxon>Dikarya</taxon>
        <taxon>Ascomycota</taxon>
        <taxon>Taphrinomycotina</taxon>
        <taxon>Taphrinomycetes</taxon>
        <taxon>Taphrinales</taxon>
        <taxon>Protomycetaceae</taxon>
        <taxon>Protomyces</taxon>
    </lineage>
</organism>
<name>A0A1Y2FKB0_PROLT</name>
<dbReference type="GO" id="GO:0052905">
    <property type="term" value="F:tRNA (guanosine(9)-N1)-methyltransferase activity"/>
    <property type="evidence" value="ECO:0007669"/>
    <property type="project" value="UniProtKB-EC"/>
</dbReference>
<evidence type="ECO:0000256" key="5">
    <source>
        <dbReference type="ARBA" id="ARBA00022691"/>
    </source>
</evidence>
<feature type="non-terminal residue" evidence="10">
    <location>
        <position position="267"/>
    </location>
</feature>
<dbReference type="PROSITE" id="PS51675">
    <property type="entry name" value="SAM_MT_TRM10"/>
    <property type="match status" value="1"/>
</dbReference>
<evidence type="ECO:0000259" key="9">
    <source>
        <dbReference type="PROSITE" id="PS51675"/>
    </source>
</evidence>
<evidence type="ECO:0000256" key="3">
    <source>
        <dbReference type="ARBA" id="ARBA00022603"/>
    </source>
</evidence>
<comment type="catalytic activity">
    <reaction evidence="8">
        <text>guanosine(9) in tRNA + S-adenosyl-L-methionine = N(1)-methylguanosine(9) in tRNA + S-adenosyl-L-homocysteine + H(+)</text>
        <dbReference type="Rhea" id="RHEA:43156"/>
        <dbReference type="Rhea" id="RHEA-COMP:10367"/>
        <dbReference type="Rhea" id="RHEA-COMP:10368"/>
        <dbReference type="ChEBI" id="CHEBI:15378"/>
        <dbReference type="ChEBI" id="CHEBI:57856"/>
        <dbReference type="ChEBI" id="CHEBI:59789"/>
        <dbReference type="ChEBI" id="CHEBI:73542"/>
        <dbReference type="ChEBI" id="CHEBI:74269"/>
        <dbReference type="EC" id="2.1.1.221"/>
    </reaction>
</comment>
<dbReference type="RefSeq" id="XP_040726430.1">
    <property type="nucleotide sequence ID" value="XM_040867059.1"/>
</dbReference>
<dbReference type="CDD" id="cd18089">
    <property type="entry name" value="SPOUT_Trm10-like"/>
    <property type="match status" value="1"/>
</dbReference>
<dbReference type="InterPro" id="IPR007356">
    <property type="entry name" value="tRNA_m1G_MeTrfase_euk"/>
</dbReference>
<dbReference type="PANTHER" id="PTHR13563">
    <property type="entry name" value="TRNA (GUANINE-9-) METHYLTRANSFERASE"/>
    <property type="match status" value="1"/>
</dbReference>
<evidence type="ECO:0000313" key="10">
    <source>
        <dbReference type="EMBL" id="ORY84412.1"/>
    </source>
</evidence>
<dbReference type="OMA" id="YQIGFHV"/>
<evidence type="ECO:0000313" key="11">
    <source>
        <dbReference type="Proteomes" id="UP000193685"/>
    </source>
</evidence>
<proteinExistence type="predicted"/>
<dbReference type="PANTHER" id="PTHR13563:SF13">
    <property type="entry name" value="TRNA METHYLTRANSFERASE 10 HOMOLOG A"/>
    <property type="match status" value="1"/>
</dbReference>
<dbReference type="STRING" id="56484.A0A1Y2FKB0"/>
<evidence type="ECO:0000256" key="6">
    <source>
        <dbReference type="ARBA" id="ARBA00031792"/>
    </source>
</evidence>
<feature type="non-terminal residue" evidence="10">
    <location>
        <position position="1"/>
    </location>
</feature>
<evidence type="ECO:0000256" key="7">
    <source>
        <dbReference type="ARBA" id="ARBA00032166"/>
    </source>
</evidence>
<dbReference type="InterPro" id="IPR038459">
    <property type="entry name" value="MT_TRM10-typ_sf"/>
</dbReference>
<accession>A0A1Y2FKB0</accession>
<dbReference type="EMBL" id="MCFI01000006">
    <property type="protein sequence ID" value="ORY84412.1"/>
    <property type="molecule type" value="Genomic_DNA"/>
</dbReference>